<dbReference type="AlphaFoldDB" id="A0A175VXM1"/>
<sequence length="626" mass="69552">MFSLNAFYLFATLAAAVALFPLSAISMEPIEVIGTFPEFVDRILDDEELRSTLGPEYSKLRSEYKQQVSIIAGLNESVSTICKEQYKHWCTVRMCTAFAPRRQSWIHPAKYFDVEWSEPCVLAKMFYATDLKVVFLGTYIKRLRSAILANEDCIRQLRSMVVAERWALLDFVDQVEEYKKNLARKEAERQSLQRLQWRYRAIEQSIGGYPVNMFRRRLAPPENLFVSGRLPPEVLPERPVRQELPELPLHIAARASGRPVPPYESISTAFGQFGRCEKASVPVPVPAPTATDYQHGVLPEIASGRPVPPYESISTAVRPLEVLQFGQFGRCEKASVPVPAPAPTAMDYQHGVLPEIPEVPDVIMLDVEDEPSDVSMVDAERTELDTADTPLLDTMVPAFSAPPAPRPAPVSTAPAPTPAPVAAPAPTPVLAPVPFMIGLTAPMSSQSVPVPTESSFKHRPIAVPKSRNRGKGEAPAPFTGGITAPASRTVANARLWLATLQPLFKDNTTAVVPTGEHLQRLCEIWIGRCYSFMSKSRLTVAQSWMGQWQRGTMLSLSQETGPQVDDKQCTHDEAAAYVRRFFMQNMQRRLDGPSNKVKNEMLDHLRELAIDNGLGLDMMVFPVETG</sequence>
<organism evidence="3 4">
    <name type="scientific">Madurella mycetomatis</name>
    <dbReference type="NCBI Taxonomy" id="100816"/>
    <lineage>
        <taxon>Eukaryota</taxon>
        <taxon>Fungi</taxon>
        <taxon>Dikarya</taxon>
        <taxon>Ascomycota</taxon>
        <taxon>Pezizomycotina</taxon>
        <taxon>Sordariomycetes</taxon>
        <taxon>Sordariomycetidae</taxon>
        <taxon>Sordariales</taxon>
        <taxon>Sordariales incertae sedis</taxon>
        <taxon>Madurella</taxon>
    </lineage>
</organism>
<gene>
    <name evidence="3" type="ORF">MMYC01_206960</name>
</gene>
<keyword evidence="1" id="KW-0175">Coiled coil</keyword>
<evidence type="ECO:0000313" key="4">
    <source>
        <dbReference type="Proteomes" id="UP000078237"/>
    </source>
</evidence>
<feature type="coiled-coil region" evidence="1">
    <location>
        <begin position="168"/>
        <end position="195"/>
    </location>
</feature>
<dbReference type="VEuPathDB" id="FungiDB:MMYC01_206960"/>
<evidence type="ECO:0000256" key="1">
    <source>
        <dbReference type="SAM" id="Coils"/>
    </source>
</evidence>
<feature type="signal peptide" evidence="2">
    <location>
        <begin position="1"/>
        <end position="18"/>
    </location>
</feature>
<reference evidence="3 4" key="1">
    <citation type="journal article" date="2016" name="Genome Announc.">
        <title>Genome Sequence of Madurella mycetomatis mm55, Isolated from a Human Mycetoma Case in Sudan.</title>
        <authorList>
            <person name="Smit S."/>
            <person name="Derks M.F."/>
            <person name="Bervoets S."/>
            <person name="Fahal A."/>
            <person name="van Leeuwen W."/>
            <person name="van Belkum A."/>
            <person name="van de Sande W.W."/>
        </authorList>
    </citation>
    <scope>NUCLEOTIDE SEQUENCE [LARGE SCALE GENOMIC DNA]</scope>
    <source>
        <strain evidence="4">mm55</strain>
    </source>
</reference>
<evidence type="ECO:0000313" key="3">
    <source>
        <dbReference type="EMBL" id="KXX76022.1"/>
    </source>
</evidence>
<dbReference type="EMBL" id="LCTW02000234">
    <property type="protein sequence ID" value="KXX76022.1"/>
    <property type="molecule type" value="Genomic_DNA"/>
</dbReference>
<protein>
    <submittedName>
        <fullName evidence="3">Uncharacterized protein</fullName>
    </submittedName>
</protein>
<accession>A0A175VXM1</accession>
<proteinExistence type="predicted"/>
<name>A0A175VXM1_9PEZI</name>
<keyword evidence="4" id="KW-1185">Reference proteome</keyword>
<comment type="caution">
    <text evidence="3">The sequence shown here is derived from an EMBL/GenBank/DDBJ whole genome shotgun (WGS) entry which is preliminary data.</text>
</comment>
<feature type="chain" id="PRO_5008043476" evidence="2">
    <location>
        <begin position="19"/>
        <end position="626"/>
    </location>
</feature>
<dbReference type="Proteomes" id="UP000078237">
    <property type="component" value="Unassembled WGS sequence"/>
</dbReference>
<keyword evidence="2" id="KW-0732">Signal</keyword>
<evidence type="ECO:0000256" key="2">
    <source>
        <dbReference type="SAM" id="SignalP"/>
    </source>
</evidence>
<dbReference type="OrthoDB" id="4588404at2759"/>